<name>A0ABT2WB31_9BACI</name>
<proteinExistence type="predicted"/>
<evidence type="ECO:0000313" key="3">
    <source>
        <dbReference type="Proteomes" id="UP001208656"/>
    </source>
</evidence>
<sequence length="45" mass="4956">MTKKFNRGSANQNAPELHGKTPISGDNSKGNKRNIKKQTDKTADE</sequence>
<reference evidence="2 3" key="1">
    <citation type="submission" date="2022-10" db="EMBL/GenBank/DDBJ databases">
        <title>Description of Fervidibacillus gen. nov. in the family Fervidibacillaceae fam. nov. with two species, Fervidibacillus albus sp. nov., and Fervidibacillus halotolerans sp. nov., isolated from tidal flat sediments.</title>
        <authorList>
            <person name="Kwon K.K."/>
            <person name="Yang S.-H."/>
        </authorList>
    </citation>
    <scope>NUCLEOTIDE SEQUENCE [LARGE SCALE GENOMIC DNA]</scope>
    <source>
        <strain evidence="2 3">DSM 23332</strain>
    </source>
</reference>
<dbReference type="EMBL" id="JAOUSE010000001">
    <property type="protein sequence ID" value="MCU9592878.1"/>
    <property type="molecule type" value="Genomic_DNA"/>
</dbReference>
<feature type="region of interest" description="Disordered" evidence="1">
    <location>
        <begin position="1"/>
        <end position="45"/>
    </location>
</feature>
<organism evidence="2 3">
    <name type="scientific">Pallidibacillus thermolactis</name>
    <dbReference type="NCBI Taxonomy" id="251051"/>
    <lineage>
        <taxon>Bacteria</taxon>
        <taxon>Bacillati</taxon>
        <taxon>Bacillota</taxon>
        <taxon>Bacilli</taxon>
        <taxon>Bacillales</taxon>
        <taxon>Bacillaceae</taxon>
        <taxon>Pallidibacillus</taxon>
    </lineage>
</organism>
<dbReference type="RefSeq" id="WP_263060633.1">
    <property type="nucleotide sequence ID" value="NZ_JAOUSE010000001.1"/>
</dbReference>
<accession>A0ABT2WB31</accession>
<gene>
    <name evidence="2" type="ORF">OEV82_00235</name>
</gene>
<protein>
    <submittedName>
        <fullName evidence="2">Uncharacterized protein</fullName>
    </submittedName>
</protein>
<evidence type="ECO:0000256" key="1">
    <source>
        <dbReference type="SAM" id="MobiDB-lite"/>
    </source>
</evidence>
<dbReference type="Proteomes" id="UP001208656">
    <property type="component" value="Unassembled WGS sequence"/>
</dbReference>
<evidence type="ECO:0000313" key="2">
    <source>
        <dbReference type="EMBL" id="MCU9592878.1"/>
    </source>
</evidence>
<keyword evidence="3" id="KW-1185">Reference proteome</keyword>
<comment type="caution">
    <text evidence="2">The sequence shown here is derived from an EMBL/GenBank/DDBJ whole genome shotgun (WGS) entry which is preliminary data.</text>
</comment>